<dbReference type="InterPro" id="IPR058278">
    <property type="entry name" value="DUF7972"/>
</dbReference>
<dbReference type="STRING" id="767519.SAMN05216559_2374"/>
<evidence type="ECO:0000256" key="1">
    <source>
        <dbReference type="SAM" id="Phobius"/>
    </source>
</evidence>
<keyword evidence="1" id="KW-0472">Membrane</keyword>
<name>A0A1I6LAT6_9EURY</name>
<dbReference type="EMBL" id="FOZK01000002">
    <property type="protein sequence ID" value="SFS00539.1"/>
    <property type="molecule type" value="Genomic_DNA"/>
</dbReference>
<keyword evidence="3" id="KW-1185">Reference proteome</keyword>
<keyword evidence="1" id="KW-1133">Transmembrane helix</keyword>
<evidence type="ECO:0000313" key="2">
    <source>
        <dbReference type="EMBL" id="SFS00539.1"/>
    </source>
</evidence>
<feature type="transmembrane region" description="Helical" evidence="1">
    <location>
        <begin position="302"/>
        <end position="324"/>
    </location>
</feature>
<dbReference type="Pfam" id="PF25927">
    <property type="entry name" value="DUF7972"/>
    <property type="match status" value="1"/>
</dbReference>
<dbReference type="OrthoDB" id="242573at2157"/>
<proteinExistence type="predicted"/>
<protein>
    <submittedName>
        <fullName evidence="2">Uncharacterized protein</fullName>
    </submittedName>
</protein>
<dbReference type="Proteomes" id="UP000199062">
    <property type="component" value="Unassembled WGS sequence"/>
</dbReference>
<evidence type="ECO:0000313" key="3">
    <source>
        <dbReference type="Proteomes" id="UP000199062"/>
    </source>
</evidence>
<dbReference type="RefSeq" id="WP_089816723.1">
    <property type="nucleotide sequence ID" value="NZ_FOZK01000002.1"/>
</dbReference>
<gene>
    <name evidence="2" type="ORF">SAMN05216559_2374</name>
</gene>
<feature type="transmembrane region" description="Helical" evidence="1">
    <location>
        <begin position="33"/>
        <end position="59"/>
    </location>
</feature>
<accession>A0A1I6LAT6</accession>
<feature type="transmembrane region" description="Helical" evidence="1">
    <location>
        <begin position="108"/>
        <end position="129"/>
    </location>
</feature>
<dbReference type="AlphaFoldDB" id="A0A1I6LAT6"/>
<organism evidence="2 3">
    <name type="scientific">Halomicrobium zhouii</name>
    <dbReference type="NCBI Taxonomy" id="767519"/>
    <lineage>
        <taxon>Archaea</taxon>
        <taxon>Methanobacteriati</taxon>
        <taxon>Methanobacteriota</taxon>
        <taxon>Stenosarchaea group</taxon>
        <taxon>Halobacteria</taxon>
        <taxon>Halobacteriales</taxon>
        <taxon>Haloarculaceae</taxon>
        <taxon>Halomicrobium</taxon>
    </lineage>
</organism>
<sequence length="387" mass="41859">MTRDTRPDEGTDETSAAGFQRVLVDAMASTGTVLFLVARLLFVTGRFVAVGVAIAGATVADDGVQASIRRWFLLDGNRWVIAGGITAFAFVGTFLLSATGFVGVEEGGFVTTMFSAFISGLFSLVPIVVSVNQLTVSRVVGSISEIQEQMESARGFQRQVASMSVETDVVSTKPAPFLGAVISLLRNRAEGLQQAVDDGSAAMQTAVDEYVAVLQTQAGHVEERFDGDRQRLGDLLVPMMGDNYPQNVQDARRIESSYADELSDHACELLQDLQDLSTTLDLLRQYYKAMYIQQELSRLSRWIGYTGIGAFFVSIVVVMGFAQGQPFAGWPLLLDLSVSFALASVVLPFAVLLSFVVKIATITARTAAPGPFTPLRETPAYARHRND</sequence>
<feature type="transmembrane region" description="Helical" evidence="1">
    <location>
        <begin position="79"/>
        <end position="102"/>
    </location>
</feature>
<keyword evidence="1" id="KW-0812">Transmembrane</keyword>
<feature type="transmembrane region" description="Helical" evidence="1">
    <location>
        <begin position="336"/>
        <end position="357"/>
    </location>
</feature>
<reference evidence="2 3" key="1">
    <citation type="submission" date="2016-10" db="EMBL/GenBank/DDBJ databases">
        <authorList>
            <person name="de Groot N.N."/>
        </authorList>
    </citation>
    <scope>NUCLEOTIDE SEQUENCE [LARGE SCALE GENOMIC DNA]</scope>
    <source>
        <strain evidence="2 3">CGMCC 1.10457</strain>
    </source>
</reference>